<evidence type="ECO:0000313" key="2">
    <source>
        <dbReference type="Proteomes" id="UP001227268"/>
    </source>
</evidence>
<proteinExistence type="predicted"/>
<keyword evidence="2" id="KW-1185">Reference proteome</keyword>
<comment type="caution">
    <text evidence="1">The sequence shown here is derived from an EMBL/GenBank/DDBJ whole genome shotgun (WGS) entry which is preliminary data.</text>
</comment>
<dbReference type="Proteomes" id="UP001227268">
    <property type="component" value="Unassembled WGS sequence"/>
</dbReference>
<sequence>MHSTLKETWSTHSSALLLSSSKNRCPTTNCPSDPYVQPGMLHFGNSSRETRWIPFHVDMERNEGGGTMKMLSEIDQLDVDEVEEYAAEALMAGLVDEREKAIEWARDAYVLFLGRKLLQSNKWSIFQLGFGMVDDENADWWKSSEWRPLTFEERIPKVMVPGMDAKGLDAHRKPDLVVLSSLFWDESYIGELAQHYNISMDGTHGFSYAQIKWHRLRVQRLISFTREWFNDQSIPMMFRTRQIRKQAKWGGLLKIFQLDQSCRAVAKEMGLRYFTWGGKLEGFQE</sequence>
<dbReference type="EMBL" id="JASBWT010000015">
    <property type="protein sequence ID" value="KAJ9098113.1"/>
    <property type="molecule type" value="Genomic_DNA"/>
</dbReference>
<evidence type="ECO:0000313" key="1">
    <source>
        <dbReference type="EMBL" id="KAJ9098113.1"/>
    </source>
</evidence>
<name>A0ACC2VG45_9TREE</name>
<accession>A0ACC2VG45</accession>
<protein>
    <submittedName>
        <fullName evidence="1">Uncharacterized protein</fullName>
    </submittedName>
</protein>
<organism evidence="1 2">
    <name type="scientific">Naganishia friedmannii</name>
    <dbReference type="NCBI Taxonomy" id="89922"/>
    <lineage>
        <taxon>Eukaryota</taxon>
        <taxon>Fungi</taxon>
        <taxon>Dikarya</taxon>
        <taxon>Basidiomycota</taxon>
        <taxon>Agaricomycotina</taxon>
        <taxon>Tremellomycetes</taxon>
        <taxon>Filobasidiales</taxon>
        <taxon>Filobasidiaceae</taxon>
        <taxon>Naganishia</taxon>
    </lineage>
</organism>
<gene>
    <name evidence="1" type="ORF">QFC21_004442</name>
</gene>
<reference evidence="1" key="1">
    <citation type="submission" date="2023-04" db="EMBL/GenBank/DDBJ databases">
        <title>Draft Genome sequencing of Naganishia species isolated from polar environments using Oxford Nanopore Technology.</title>
        <authorList>
            <person name="Leo P."/>
            <person name="Venkateswaran K."/>
        </authorList>
    </citation>
    <scope>NUCLEOTIDE SEQUENCE</scope>
    <source>
        <strain evidence="1">MNA-CCFEE 5423</strain>
    </source>
</reference>